<evidence type="ECO:0000313" key="5">
    <source>
        <dbReference type="Proteomes" id="UP001219297"/>
    </source>
</evidence>
<dbReference type="GeneID" id="83608787"/>
<keyword evidence="5" id="KW-1185">Reference proteome</keyword>
<feature type="compositionally biased region" description="Low complexity" evidence="1">
    <location>
        <begin position="11"/>
        <end position="21"/>
    </location>
</feature>
<feature type="compositionally biased region" description="Low complexity" evidence="1">
    <location>
        <begin position="238"/>
        <end position="252"/>
    </location>
</feature>
<feature type="transmembrane region" description="Helical" evidence="2">
    <location>
        <begin position="196"/>
        <end position="223"/>
    </location>
</feature>
<sequence>MPEPSSPTTPTPTATPTDSTVPTVFGIPASLEALRCREARSRWFEPENPRIFVPRSFGIGWDINMGALAVRLGIIRPDDSLPDLEGYIPLRTRRAFTFAPALGGLLAVGAATLVARRHRLLPSGFHANLRPRNIVPAPQAVAPAALLGVAGTALAAWSNRERVDVAATALAVGLQSTAILSVAAQDRSASHRPASASLLAGCTAVALPAVAAGVVVATTRGALRNLDRVLKRKHPENPAENEASAASAATTAHGTKRSSDTKGTE</sequence>
<dbReference type="RefSeq" id="WP_274732412.1">
    <property type="nucleotide sequence ID" value="NZ_CAMXYX010000001.1"/>
</dbReference>
<evidence type="ECO:0000313" key="4">
    <source>
        <dbReference type="EMBL" id="MDE1655808.1"/>
    </source>
</evidence>
<organism evidence="4 5">
    <name type="scientific">Actinotignum sanguinis</name>
    <dbReference type="NCBI Taxonomy" id="1445614"/>
    <lineage>
        <taxon>Bacteria</taxon>
        <taxon>Bacillati</taxon>
        <taxon>Actinomycetota</taxon>
        <taxon>Actinomycetes</taxon>
        <taxon>Actinomycetales</taxon>
        <taxon>Actinomycetaceae</taxon>
        <taxon>Actinotignum</taxon>
    </lineage>
</organism>
<evidence type="ECO:0000256" key="2">
    <source>
        <dbReference type="SAM" id="Phobius"/>
    </source>
</evidence>
<feature type="compositionally biased region" description="Pro residues" evidence="1">
    <location>
        <begin position="1"/>
        <end position="10"/>
    </location>
</feature>
<feature type="region of interest" description="Disordered" evidence="1">
    <location>
        <begin position="231"/>
        <end position="265"/>
    </location>
</feature>
<name>A0ABT5V4D5_9ACTO</name>
<proteinExistence type="predicted"/>
<dbReference type="EMBL" id="JARBHI010000003">
    <property type="protein sequence ID" value="MDE1655808.1"/>
    <property type="molecule type" value="Genomic_DNA"/>
</dbReference>
<comment type="caution">
    <text evidence="4">The sequence shown here is derived from an EMBL/GenBank/DDBJ whole genome shotgun (WGS) entry which is preliminary data.</text>
</comment>
<keyword evidence="2" id="KW-0472">Membrane</keyword>
<feature type="region of interest" description="Disordered" evidence="1">
    <location>
        <begin position="1"/>
        <end position="21"/>
    </location>
</feature>
<keyword evidence="2" id="KW-1133">Transmembrane helix</keyword>
<evidence type="ECO:0000256" key="1">
    <source>
        <dbReference type="SAM" id="MobiDB-lite"/>
    </source>
</evidence>
<accession>A0ABT5V4D5</accession>
<reference evidence="4 5" key="1">
    <citation type="submission" date="2023-02" db="EMBL/GenBank/DDBJ databases">
        <title>Defining the Infant Male Urobiome and Moving Towards Mechanisms in Urobiome Research.</title>
        <authorList>
            <person name="Reasoner S."/>
            <person name="Flores V."/>
            <person name="Van Horn G."/>
            <person name="Morales G."/>
            <person name="Peard L."/>
            <person name="Abelson B."/>
            <person name="Manuel C."/>
            <person name="Lee J."/>
            <person name="Baker B."/>
            <person name="Williams T."/>
            <person name="Schmitz J."/>
            <person name="Clayton D."/>
            <person name="Hadjifrangiskou M."/>
        </authorList>
    </citation>
    <scope>NUCLEOTIDE SEQUENCE [LARGE SCALE GENOMIC DNA]</scope>
    <source>
        <strain evidence="4 5">AS1053</strain>
    </source>
</reference>
<protein>
    <submittedName>
        <fullName evidence="4">DUF5808 domain-containing protein</fullName>
    </submittedName>
</protein>
<dbReference type="InterPro" id="IPR043831">
    <property type="entry name" value="DUF5808"/>
</dbReference>
<dbReference type="Proteomes" id="UP001219297">
    <property type="component" value="Unassembled WGS sequence"/>
</dbReference>
<evidence type="ECO:0000259" key="3">
    <source>
        <dbReference type="Pfam" id="PF19124"/>
    </source>
</evidence>
<dbReference type="Pfam" id="PF19124">
    <property type="entry name" value="DUF5808"/>
    <property type="match status" value="1"/>
</dbReference>
<gene>
    <name evidence="4" type="ORF">PWJ81_01830</name>
</gene>
<feature type="domain" description="DUF5808" evidence="3">
    <location>
        <begin position="46"/>
        <end position="70"/>
    </location>
</feature>
<feature type="transmembrane region" description="Helical" evidence="2">
    <location>
        <begin position="95"/>
        <end position="115"/>
    </location>
</feature>
<feature type="transmembrane region" description="Helical" evidence="2">
    <location>
        <begin position="135"/>
        <end position="158"/>
    </location>
</feature>
<keyword evidence="2" id="KW-0812">Transmembrane</keyword>
<feature type="transmembrane region" description="Helical" evidence="2">
    <location>
        <begin position="165"/>
        <end position="184"/>
    </location>
</feature>